<dbReference type="AlphaFoldDB" id="A0A3M7PHD9"/>
<protein>
    <submittedName>
        <fullName evidence="1">Uncharacterized protein</fullName>
    </submittedName>
</protein>
<name>A0A3M7PHD9_BRAPC</name>
<keyword evidence="2" id="KW-1185">Reference proteome</keyword>
<organism evidence="1 2">
    <name type="scientific">Brachionus plicatilis</name>
    <name type="common">Marine rotifer</name>
    <name type="synonym">Brachionus muelleri</name>
    <dbReference type="NCBI Taxonomy" id="10195"/>
    <lineage>
        <taxon>Eukaryota</taxon>
        <taxon>Metazoa</taxon>
        <taxon>Spiralia</taxon>
        <taxon>Gnathifera</taxon>
        <taxon>Rotifera</taxon>
        <taxon>Eurotatoria</taxon>
        <taxon>Monogononta</taxon>
        <taxon>Pseudotrocha</taxon>
        <taxon>Ploima</taxon>
        <taxon>Brachionidae</taxon>
        <taxon>Brachionus</taxon>
    </lineage>
</organism>
<proteinExistence type="predicted"/>
<sequence>MDVNALKAGMGNFIQNFQLKKLCKNSINCNFAGRCMSLKISILQRDLIKYHSKFCMKFHNASENMFN</sequence>
<evidence type="ECO:0000313" key="1">
    <source>
        <dbReference type="EMBL" id="RMZ98438.1"/>
    </source>
</evidence>
<accession>A0A3M7PHD9</accession>
<gene>
    <name evidence="1" type="ORF">BpHYR1_053608</name>
</gene>
<evidence type="ECO:0000313" key="2">
    <source>
        <dbReference type="Proteomes" id="UP000276133"/>
    </source>
</evidence>
<comment type="caution">
    <text evidence="1">The sequence shown here is derived from an EMBL/GenBank/DDBJ whole genome shotgun (WGS) entry which is preliminary data.</text>
</comment>
<dbReference type="EMBL" id="REGN01010778">
    <property type="protein sequence ID" value="RMZ98438.1"/>
    <property type="molecule type" value="Genomic_DNA"/>
</dbReference>
<reference evidence="1 2" key="1">
    <citation type="journal article" date="2018" name="Sci. Rep.">
        <title>Genomic signatures of local adaptation to the degree of environmental predictability in rotifers.</title>
        <authorList>
            <person name="Franch-Gras L."/>
            <person name="Hahn C."/>
            <person name="Garcia-Roger E.M."/>
            <person name="Carmona M.J."/>
            <person name="Serra M."/>
            <person name="Gomez A."/>
        </authorList>
    </citation>
    <scope>NUCLEOTIDE SEQUENCE [LARGE SCALE GENOMIC DNA]</scope>
    <source>
        <strain evidence="1">HYR1</strain>
    </source>
</reference>
<dbReference type="Proteomes" id="UP000276133">
    <property type="component" value="Unassembled WGS sequence"/>
</dbReference>